<dbReference type="InterPro" id="IPR050469">
    <property type="entry name" value="Diguanylate_Cyclase"/>
</dbReference>
<dbReference type="SMART" id="SM00267">
    <property type="entry name" value="GGDEF"/>
    <property type="match status" value="1"/>
</dbReference>
<dbReference type="InterPro" id="IPR029787">
    <property type="entry name" value="Nucleotide_cyclase"/>
</dbReference>
<feature type="transmembrane region" description="Helical" evidence="4">
    <location>
        <begin position="100"/>
        <end position="121"/>
    </location>
</feature>
<dbReference type="CDD" id="cd01949">
    <property type="entry name" value="GGDEF"/>
    <property type="match status" value="1"/>
</dbReference>
<dbReference type="FunFam" id="3.30.70.270:FF:000001">
    <property type="entry name" value="Diguanylate cyclase domain protein"/>
    <property type="match status" value="1"/>
</dbReference>
<evidence type="ECO:0000256" key="4">
    <source>
        <dbReference type="SAM" id="Phobius"/>
    </source>
</evidence>
<dbReference type="PANTHER" id="PTHR45138">
    <property type="entry name" value="REGULATORY COMPONENTS OF SENSORY TRANSDUCTION SYSTEM"/>
    <property type="match status" value="1"/>
</dbReference>
<proteinExistence type="predicted"/>
<feature type="transmembrane region" description="Helical" evidence="4">
    <location>
        <begin position="6"/>
        <end position="30"/>
    </location>
</feature>
<evidence type="ECO:0000313" key="7">
    <source>
        <dbReference type="Proteomes" id="UP000631300"/>
    </source>
</evidence>
<dbReference type="Gene3D" id="3.30.70.270">
    <property type="match status" value="1"/>
</dbReference>
<dbReference type="PROSITE" id="PS50887">
    <property type="entry name" value="GGDEF"/>
    <property type="match status" value="1"/>
</dbReference>
<dbReference type="EC" id="2.7.7.65" evidence="2"/>
<keyword evidence="4" id="KW-0812">Transmembrane</keyword>
<evidence type="ECO:0000256" key="3">
    <source>
        <dbReference type="ARBA" id="ARBA00034247"/>
    </source>
</evidence>
<name>A0A918JH48_9ALTE</name>
<keyword evidence="7" id="KW-1185">Reference proteome</keyword>
<feature type="transmembrane region" description="Helical" evidence="4">
    <location>
        <begin position="159"/>
        <end position="179"/>
    </location>
</feature>
<dbReference type="InterPro" id="IPR043128">
    <property type="entry name" value="Rev_trsase/Diguanyl_cyclase"/>
</dbReference>
<dbReference type="Pfam" id="PF00990">
    <property type="entry name" value="GGDEF"/>
    <property type="match status" value="1"/>
</dbReference>
<dbReference type="NCBIfam" id="TIGR00254">
    <property type="entry name" value="GGDEF"/>
    <property type="match status" value="1"/>
</dbReference>
<feature type="transmembrane region" description="Helical" evidence="4">
    <location>
        <begin position="191"/>
        <end position="213"/>
    </location>
</feature>
<dbReference type="EMBL" id="BMXP01000002">
    <property type="protein sequence ID" value="GGW81232.1"/>
    <property type="molecule type" value="Genomic_DNA"/>
</dbReference>
<evidence type="ECO:0000256" key="1">
    <source>
        <dbReference type="ARBA" id="ARBA00001946"/>
    </source>
</evidence>
<dbReference type="PANTHER" id="PTHR45138:SF9">
    <property type="entry name" value="DIGUANYLATE CYCLASE DGCM-RELATED"/>
    <property type="match status" value="1"/>
</dbReference>
<reference evidence="6" key="2">
    <citation type="submission" date="2020-09" db="EMBL/GenBank/DDBJ databases">
        <authorList>
            <person name="Sun Q."/>
            <person name="Kim S."/>
        </authorList>
    </citation>
    <scope>NUCLEOTIDE SEQUENCE</scope>
    <source>
        <strain evidence="6">KCTC 22164</strain>
    </source>
</reference>
<dbReference type="RefSeq" id="WP_189404554.1">
    <property type="nucleotide sequence ID" value="NZ_BMXP01000002.1"/>
</dbReference>
<accession>A0A918JH48</accession>
<keyword evidence="4" id="KW-0472">Membrane</keyword>
<reference evidence="6" key="1">
    <citation type="journal article" date="2014" name="Int. J. Syst. Evol. Microbiol.">
        <title>Complete genome sequence of Corynebacterium casei LMG S-19264T (=DSM 44701T), isolated from a smear-ripened cheese.</title>
        <authorList>
            <consortium name="US DOE Joint Genome Institute (JGI-PGF)"/>
            <person name="Walter F."/>
            <person name="Albersmeier A."/>
            <person name="Kalinowski J."/>
            <person name="Ruckert C."/>
        </authorList>
    </citation>
    <scope>NUCLEOTIDE SEQUENCE</scope>
    <source>
        <strain evidence="6">KCTC 22164</strain>
    </source>
</reference>
<comment type="catalytic activity">
    <reaction evidence="3">
        <text>2 GTP = 3',3'-c-di-GMP + 2 diphosphate</text>
        <dbReference type="Rhea" id="RHEA:24898"/>
        <dbReference type="ChEBI" id="CHEBI:33019"/>
        <dbReference type="ChEBI" id="CHEBI:37565"/>
        <dbReference type="ChEBI" id="CHEBI:58805"/>
        <dbReference type="EC" id="2.7.7.65"/>
    </reaction>
</comment>
<keyword evidence="4" id="KW-1133">Transmembrane helix</keyword>
<evidence type="ECO:0000259" key="5">
    <source>
        <dbReference type="PROSITE" id="PS50887"/>
    </source>
</evidence>
<dbReference type="Proteomes" id="UP000631300">
    <property type="component" value="Unassembled WGS sequence"/>
</dbReference>
<evidence type="ECO:0000256" key="2">
    <source>
        <dbReference type="ARBA" id="ARBA00012528"/>
    </source>
</evidence>
<organism evidence="6 7">
    <name type="scientific">Alteromonas halophila</name>
    <dbReference type="NCBI Taxonomy" id="516698"/>
    <lineage>
        <taxon>Bacteria</taxon>
        <taxon>Pseudomonadati</taxon>
        <taxon>Pseudomonadota</taxon>
        <taxon>Gammaproteobacteria</taxon>
        <taxon>Alteromonadales</taxon>
        <taxon>Alteromonadaceae</taxon>
        <taxon>Alteromonas/Salinimonas group</taxon>
        <taxon>Alteromonas</taxon>
    </lineage>
</organism>
<comment type="cofactor">
    <cofactor evidence="1">
        <name>Mg(2+)</name>
        <dbReference type="ChEBI" id="CHEBI:18420"/>
    </cofactor>
</comment>
<comment type="caution">
    <text evidence="6">The sequence shown here is derived from an EMBL/GenBank/DDBJ whole genome shotgun (WGS) entry which is preliminary data.</text>
</comment>
<feature type="domain" description="GGDEF" evidence="5">
    <location>
        <begin position="254"/>
        <end position="386"/>
    </location>
</feature>
<dbReference type="GO" id="GO:0052621">
    <property type="term" value="F:diguanylate cyclase activity"/>
    <property type="evidence" value="ECO:0007669"/>
    <property type="project" value="UniProtKB-EC"/>
</dbReference>
<feature type="transmembrane region" description="Helical" evidence="4">
    <location>
        <begin position="66"/>
        <end position="88"/>
    </location>
</feature>
<evidence type="ECO:0000313" key="6">
    <source>
        <dbReference type="EMBL" id="GGW81232.1"/>
    </source>
</evidence>
<dbReference type="InterPro" id="IPR000160">
    <property type="entry name" value="GGDEF_dom"/>
</dbReference>
<dbReference type="AlphaFoldDB" id="A0A918JH48"/>
<gene>
    <name evidence="6" type="ORF">GCM10007391_12980</name>
</gene>
<dbReference type="SUPFAM" id="SSF55073">
    <property type="entry name" value="Nucleotide cyclase"/>
    <property type="match status" value="1"/>
</dbReference>
<protein>
    <recommendedName>
        <fullName evidence="2">diguanylate cyclase</fullName>
        <ecNumber evidence="2">2.7.7.65</ecNumber>
    </recommendedName>
</protein>
<feature type="transmembrane region" description="Helical" evidence="4">
    <location>
        <begin position="127"/>
        <end position="147"/>
    </location>
</feature>
<sequence length="389" mass="43233">MSISAFILFQAALLVLIALVGVIFTCALPTPSQKHKAMAAHYARGFMLSMCLAQLCLSMRHTDYAIIYLLGYNLFLLVSAYLLFVTVVKRYGHALRYQQMWLISMHIVVLEVLTLVFAFYYDSEPVRDMLMLVSCVVPIVLAMNRVRLVLSRDSVGDKVLLLVLAFTLFTIAVVAPVYLTLIAGSEFEQTVMGLLMVVLLQLFFIVGFAVSVVQSLVNRLNKKVYTDALTKARNRHYFYNMAPKISENAAASRQSLAAILCDIDHFKAINDTHGHVVGDKALQHFTQVLQAELRKSDMLVRMGGEEFLVVLRNCDIHRATQLAERLRASVTDNSLIHQGKSVSVTASFGVVEIVPGADIFKSLNLADQALYKAKATGRNQVIAIENKPA</sequence>